<dbReference type="Proteomes" id="UP001215598">
    <property type="component" value="Unassembled WGS sequence"/>
</dbReference>
<reference evidence="1" key="1">
    <citation type="submission" date="2023-03" db="EMBL/GenBank/DDBJ databases">
        <title>Massive genome expansion in bonnet fungi (Mycena s.s.) driven by repeated elements and novel gene families across ecological guilds.</title>
        <authorList>
            <consortium name="Lawrence Berkeley National Laboratory"/>
            <person name="Harder C.B."/>
            <person name="Miyauchi S."/>
            <person name="Viragh M."/>
            <person name="Kuo A."/>
            <person name="Thoen E."/>
            <person name="Andreopoulos B."/>
            <person name="Lu D."/>
            <person name="Skrede I."/>
            <person name="Drula E."/>
            <person name="Henrissat B."/>
            <person name="Morin E."/>
            <person name="Kohler A."/>
            <person name="Barry K."/>
            <person name="LaButti K."/>
            <person name="Morin E."/>
            <person name="Salamov A."/>
            <person name="Lipzen A."/>
            <person name="Mereny Z."/>
            <person name="Hegedus B."/>
            <person name="Baldrian P."/>
            <person name="Stursova M."/>
            <person name="Weitz H."/>
            <person name="Taylor A."/>
            <person name="Grigoriev I.V."/>
            <person name="Nagy L.G."/>
            <person name="Martin F."/>
            <person name="Kauserud H."/>
        </authorList>
    </citation>
    <scope>NUCLEOTIDE SEQUENCE</scope>
    <source>
        <strain evidence="1">CBHHK182m</strain>
    </source>
</reference>
<dbReference type="InterPro" id="IPR032675">
    <property type="entry name" value="LRR_dom_sf"/>
</dbReference>
<accession>A0AAD7HGX7</accession>
<sequence>MDNLIINNLRVSYRILARRVHHTVVVHTGNAEEIARQNMEVLHFAQAMEAHAAQFSANSLEELNTARRSITTMLELLSRVAQPVGEPTPAAPAPSGPRQMHCSFEIPEIVRLIVSHLNPLSGDGRSLAVLARTCTIFHDPALDLLWRHQDTILNLLHYMPNDPWRLQRHSGVDTLRLNRPIEDGDWDRPLQYSRRIRSLVVKDFYPRLTQGFQAVAVSFRPDYLLPNLQTLTWMPSVDDYAYISLFLGPRITSLHLPSCKTDIRLSLLPTIARRYPNLFDVSIGYSAGTNTPSASTPVEQSRLSVFVQGLRTVKSLRINSLDIAAIGYLGSLSTLETLSVALSATSLTSLADRALFCNLRSICLSCYDGDEIGLATQFLRALSDPPLTSVDLNLGNCPTAEAAEKLFLTLAEHSSHASLNTLLLKCEPEDLPEFSPEEYGLPLRALKPLFCFTNLVHVSIMTPVGYLLDDGAVSELAVAWPNIEELHLQALDHKQHTATIVGLKAFAKHCPKLRTLEMPFNALAVVLPTLRRIEERVRILHPALVSLDVAQSPIDNALEVAREISGSFYNLRTILTAREDHCNEVLDTTDPAEAIQIGYHLLWKEVESFVPSLSDMRAEEFHLGAMSIERSEYFPFDLEPLTRV</sequence>
<dbReference type="EMBL" id="JARKIB010000239">
    <property type="protein sequence ID" value="KAJ7720525.1"/>
    <property type="molecule type" value="Genomic_DNA"/>
</dbReference>
<dbReference type="SUPFAM" id="SSF52047">
    <property type="entry name" value="RNI-like"/>
    <property type="match status" value="1"/>
</dbReference>
<keyword evidence="2" id="KW-1185">Reference proteome</keyword>
<proteinExistence type="predicted"/>
<gene>
    <name evidence="1" type="ORF">B0H16DRAFT_1432351</name>
</gene>
<organism evidence="1 2">
    <name type="scientific">Mycena metata</name>
    <dbReference type="NCBI Taxonomy" id="1033252"/>
    <lineage>
        <taxon>Eukaryota</taxon>
        <taxon>Fungi</taxon>
        <taxon>Dikarya</taxon>
        <taxon>Basidiomycota</taxon>
        <taxon>Agaricomycotina</taxon>
        <taxon>Agaricomycetes</taxon>
        <taxon>Agaricomycetidae</taxon>
        <taxon>Agaricales</taxon>
        <taxon>Marasmiineae</taxon>
        <taxon>Mycenaceae</taxon>
        <taxon>Mycena</taxon>
    </lineage>
</organism>
<protein>
    <recommendedName>
        <fullName evidence="3">F-box domain-containing protein</fullName>
    </recommendedName>
</protein>
<dbReference type="PANTHER" id="PTHR38926">
    <property type="entry name" value="F-BOX DOMAIN CONTAINING PROTEIN, EXPRESSED"/>
    <property type="match status" value="1"/>
</dbReference>
<dbReference type="Gene3D" id="3.80.10.10">
    <property type="entry name" value="Ribonuclease Inhibitor"/>
    <property type="match status" value="1"/>
</dbReference>
<evidence type="ECO:0008006" key="3">
    <source>
        <dbReference type="Google" id="ProtNLM"/>
    </source>
</evidence>
<dbReference type="PANTHER" id="PTHR38926:SF5">
    <property type="entry name" value="F-BOX AND LEUCINE-RICH REPEAT PROTEIN 6"/>
    <property type="match status" value="1"/>
</dbReference>
<evidence type="ECO:0000313" key="1">
    <source>
        <dbReference type="EMBL" id="KAJ7720525.1"/>
    </source>
</evidence>
<comment type="caution">
    <text evidence="1">The sequence shown here is derived from an EMBL/GenBank/DDBJ whole genome shotgun (WGS) entry which is preliminary data.</text>
</comment>
<name>A0AAD7HGX7_9AGAR</name>
<dbReference type="AlphaFoldDB" id="A0AAD7HGX7"/>
<evidence type="ECO:0000313" key="2">
    <source>
        <dbReference type="Proteomes" id="UP001215598"/>
    </source>
</evidence>